<dbReference type="OrthoDB" id="3405537at2"/>
<gene>
    <name evidence="1" type="ORF">BIV23_31665</name>
</gene>
<dbReference type="Proteomes" id="UP000179642">
    <property type="component" value="Unassembled WGS sequence"/>
</dbReference>
<protein>
    <submittedName>
        <fullName evidence="1">Uncharacterized protein</fullName>
    </submittedName>
</protein>
<dbReference type="RefSeq" id="WP_071384421.1">
    <property type="nucleotide sequence ID" value="NZ_MLYO01000059.1"/>
</dbReference>
<organism evidence="1 2">
    <name type="scientific">Streptomyces monashensis</name>
    <dbReference type="NCBI Taxonomy" id="1678012"/>
    <lineage>
        <taxon>Bacteria</taxon>
        <taxon>Bacillati</taxon>
        <taxon>Actinomycetota</taxon>
        <taxon>Actinomycetes</taxon>
        <taxon>Kitasatosporales</taxon>
        <taxon>Streptomycetaceae</taxon>
        <taxon>Streptomyces</taxon>
    </lineage>
</organism>
<comment type="caution">
    <text evidence="1">The sequence shown here is derived from an EMBL/GenBank/DDBJ whole genome shotgun (WGS) entry which is preliminary data.</text>
</comment>
<sequence>MLLLLHAQWPAAISRLTIDHIEETDGSVRIRLGAVPVEVPAPDADLVLQQVEVRRSHAVLARTDSPWLFPGGRPGCPISAWAMGERLRKLGIRLAEARSTALFQLATELPAAVLARTLGIDITVAVTWQRATAGDWGAYAAEVSRGHHDV</sequence>
<dbReference type="AlphaFoldDB" id="A0A1S2PVY6"/>
<name>A0A1S2PVY6_9ACTN</name>
<reference evidence="1 2" key="1">
    <citation type="submission" date="2016-10" db="EMBL/GenBank/DDBJ databases">
        <title>Genome sequence of Streptomyces sp. MUSC 1.</title>
        <authorList>
            <person name="Lee L.-H."/>
            <person name="Ser H.-L."/>
            <person name="Law J.W.-F."/>
        </authorList>
    </citation>
    <scope>NUCLEOTIDE SEQUENCE [LARGE SCALE GENOMIC DNA]</scope>
    <source>
        <strain evidence="1 2">MUSC 1</strain>
    </source>
</reference>
<accession>A0A1S2PVY6</accession>
<evidence type="ECO:0000313" key="2">
    <source>
        <dbReference type="Proteomes" id="UP000179642"/>
    </source>
</evidence>
<proteinExistence type="predicted"/>
<dbReference type="EMBL" id="MLYO01000059">
    <property type="protein sequence ID" value="OIJ97054.1"/>
    <property type="molecule type" value="Genomic_DNA"/>
</dbReference>
<evidence type="ECO:0000313" key="1">
    <source>
        <dbReference type="EMBL" id="OIJ97054.1"/>
    </source>
</evidence>
<keyword evidence="2" id="KW-1185">Reference proteome</keyword>